<sequence length="359" mass="37092">MEFEIIKDILSVLGNVINGLSGIIMGLSFGFLSAPTALGYCAGIIGMLAFKTVIPINIQGETIVLAGSVGKNFRERISIVFYSGVIMVVLGALGLLQRIVDFAGNSIISGMEAGVGIIVIRVAIDLIKESKKTGAVSLISAFAAYFLTKDLNWTLVISMAASIACFLILNKGPMEEVKEESKFKFFKPVTNFNVIRGALALACLSIGTNIAYSGIVSGMAGMENPNVDGLTIYSGAADILTGLFGGTPVEITLSSTAAAPHPVAAGILLMVVMALILFARMVPKIARFIPAVSISGFLFVLGSMVSVPQYAAATFDGASPADALAGGATIAVTALVDPFVGLLAGIAIRFLSVVSGLAV</sequence>
<evidence type="ECO:0000313" key="3">
    <source>
        <dbReference type="Proteomes" id="UP001529380"/>
    </source>
</evidence>
<feature type="transmembrane region" description="Helical" evidence="1">
    <location>
        <begin position="193"/>
        <end position="215"/>
    </location>
</feature>
<feature type="transmembrane region" description="Helical" evidence="1">
    <location>
        <begin position="153"/>
        <end position="172"/>
    </location>
</feature>
<protein>
    <submittedName>
        <fullName evidence="2">NCS2 family permease</fullName>
    </submittedName>
</protein>
<feature type="transmembrane region" description="Helical" evidence="1">
    <location>
        <begin position="12"/>
        <end position="31"/>
    </location>
</feature>
<reference evidence="3" key="2">
    <citation type="submission" date="2023-06" db="EMBL/GenBank/DDBJ databases">
        <title>Identification and characterization of horizontal gene transfer across gut microbiota members of farm animals based on homology search.</title>
        <authorList>
            <person name="Zeman M."/>
            <person name="Kubasova T."/>
            <person name="Jahodarova E."/>
            <person name="Nykrynova M."/>
            <person name="Rychlik I."/>
        </authorList>
    </citation>
    <scope>NUCLEOTIDE SEQUENCE [LARGE SCALE GENOMIC DNA]</scope>
    <source>
        <strain evidence="3">ET340</strain>
    </source>
</reference>
<evidence type="ECO:0000313" key="2">
    <source>
        <dbReference type="EMBL" id="MDM8200471.1"/>
    </source>
</evidence>
<feature type="transmembrane region" description="Helical" evidence="1">
    <location>
        <begin position="263"/>
        <end position="281"/>
    </location>
</feature>
<reference evidence="2 3" key="3">
    <citation type="submission" date="2023-06" db="EMBL/GenBank/DDBJ databases">
        <authorList>
            <person name="Zeman M."/>
            <person name="Kubasova T."/>
            <person name="Jahodarova E."/>
            <person name="Nykrynova M."/>
            <person name="Rychlik I."/>
        </authorList>
    </citation>
    <scope>NUCLEOTIDE SEQUENCE [LARGE SCALE GENOMIC DNA]</scope>
    <source>
        <strain evidence="2 3">ET340</strain>
    </source>
</reference>
<gene>
    <name evidence="2" type="ORF">QUW08_04065</name>
</gene>
<reference evidence="2 3" key="1">
    <citation type="submission" date="2023-06" db="EMBL/GenBank/DDBJ databases">
        <title>Identification and characterization of horizontal gene transfer across gut microbiota members of farm animals based on homology search.</title>
        <authorList>
            <person name="Schwarzerova J."/>
            <person name="Nykrynova M."/>
            <person name="Jureckova K."/>
            <person name="Cejkova D."/>
            <person name="Rychlik I."/>
        </authorList>
    </citation>
    <scope>NUCLEOTIDE SEQUENCE [LARGE SCALE GENOMIC DNA]</scope>
    <source>
        <strain evidence="2 3">ET340</strain>
    </source>
</reference>
<feature type="transmembrane region" description="Helical" evidence="1">
    <location>
        <begin position="79"/>
        <end position="100"/>
    </location>
</feature>
<keyword evidence="1" id="KW-0472">Membrane</keyword>
<accession>A0ABT7UNL1</accession>
<dbReference type="Proteomes" id="UP001529380">
    <property type="component" value="Unassembled WGS sequence"/>
</dbReference>
<keyword evidence="1" id="KW-0812">Transmembrane</keyword>
<name>A0ABT7UNL1_9FIRM</name>
<organism evidence="2 3">
    <name type="scientific">Allofournierella massiliensis</name>
    <dbReference type="NCBI Taxonomy" id="1650663"/>
    <lineage>
        <taxon>Bacteria</taxon>
        <taxon>Bacillati</taxon>
        <taxon>Bacillota</taxon>
        <taxon>Clostridia</taxon>
        <taxon>Eubacteriales</taxon>
        <taxon>Oscillospiraceae</taxon>
        <taxon>Allofournierella</taxon>
    </lineage>
</organism>
<evidence type="ECO:0000256" key="1">
    <source>
        <dbReference type="SAM" id="Phobius"/>
    </source>
</evidence>
<keyword evidence="1" id="KW-1133">Transmembrane helix</keyword>
<dbReference type="RefSeq" id="WP_270913533.1">
    <property type="nucleotide sequence ID" value="NZ_JAUDCL010000005.1"/>
</dbReference>
<feature type="transmembrane region" description="Helical" evidence="1">
    <location>
        <begin position="37"/>
        <end position="58"/>
    </location>
</feature>
<keyword evidence="3" id="KW-1185">Reference proteome</keyword>
<proteinExistence type="predicted"/>
<feature type="transmembrane region" description="Helical" evidence="1">
    <location>
        <begin position="323"/>
        <end position="348"/>
    </location>
</feature>
<dbReference type="EMBL" id="JAUDCL010000005">
    <property type="protein sequence ID" value="MDM8200471.1"/>
    <property type="molecule type" value="Genomic_DNA"/>
</dbReference>
<comment type="caution">
    <text evidence="2">The sequence shown here is derived from an EMBL/GenBank/DDBJ whole genome shotgun (WGS) entry which is preliminary data.</text>
</comment>
<feature type="transmembrane region" description="Helical" evidence="1">
    <location>
        <begin position="288"/>
        <end position="311"/>
    </location>
</feature>